<dbReference type="InterPro" id="IPR006094">
    <property type="entry name" value="Oxid_FAD_bind_N"/>
</dbReference>
<comment type="caution">
    <text evidence="7">The sequence shown here is derived from an EMBL/GenBank/DDBJ whole genome shotgun (WGS) entry which is preliminary data.</text>
</comment>
<dbReference type="SUPFAM" id="SSF56176">
    <property type="entry name" value="FAD-binding/transporter-associated domain-like"/>
    <property type="match status" value="1"/>
</dbReference>
<dbReference type="InterPro" id="IPR051264">
    <property type="entry name" value="FAD-oxidored/transferase_4"/>
</dbReference>
<evidence type="ECO:0000256" key="2">
    <source>
        <dbReference type="ARBA" id="ARBA00008000"/>
    </source>
</evidence>
<sequence length="458" mass="48513">MTGGGHAVIAALRDALGPRALLSGDAVGARYCSDASLTGSCLPRAVLRPDTVEAVAAALRICNAAGQSVVPQGGLTGLAGGANPRADDIALSLERFAGVEEIDEASGTMTVRAGTVLESAQSVAAAAGFLLPIDLGARGSCQIGGIVATNAGGIRVLRHGQTRENVLGLEVVLADGTVITSLNKAVKNNTGYDLRQLFIGSEGTLGVVTRAVLRLRPAPAACHTALCALRSYGHVVELLKRAQAALPGLSAFEVMWESYVRFNEEAERIRHFVDRPSLTVLLEQQGAEEDAHRFEAFLADALEEELIGDALIAQSQKERDSFWAVREGHQMDRLLPGLINLDVSMAIGRLGDFAETCGQRLARRFPDAHISFYGHLADGNLHVAVSVPTSTDQAAAEVSRITYELVRQRGGSISAEHGIGTLKRPYLGYSRSAAEIELMRRMKTALDPNGILNPGKVI</sequence>
<evidence type="ECO:0000256" key="1">
    <source>
        <dbReference type="ARBA" id="ARBA00001974"/>
    </source>
</evidence>
<dbReference type="PROSITE" id="PS51387">
    <property type="entry name" value="FAD_PCMH"/>
    <property type="match status" value="1"/>
</dbReference>
<evidence type="ECO:0000259" key="6">
    <source>
        <dbReference type="PROSITE" id="PS51387"/>
    </source>
</evidence>
<feature type="domain" description="FAD-binding PCMH-type" evidence="6">
    <location>
        <begin position="39"/>
        <end position="218"/>
    </location>
</feature>
<evidence type="ECO:0000256" key="5">
    <source>
        <dbReference type="ARBA" id="ARBA00023002"/>
    </source>
</evidence>
<name>A0ABV2MXD3_9HYPH</name>
<keyword evidence="8" id="KW-1185">Reference proteome</keyword>
<dbReference type="Pfam" id="PF02913">
    <property type="entry name" value="FAD-oxidase_C"/>
    <property type="match status" value="1"/>
</dbReference>
<evidence type="ECO:0000313" key="8">
    <source>
        <dbReference type="Proteomes" id="UP001549076"/>
    </source>
</evidence>
<comment type="similarity">
    <text evidence="2">Belongs to the FAD-binding oxidoreductase/transferase type 4 family.</text>
</comment>
<keyword evidence="3" id="KW-0285">Flavoprotein</keyword>
<keyword evidence="5" id="KW-0560">Oxidoreductase</keyword>
<dbReference type="SUPFAM" id="SSF55103">
    <property type="entry name" value="FAD-linked oxidases, C-terminal domain"/>
    <property type="match status" value="1"/>
</dbReference>
<protein>
    <submittedName>
        <fullName evidence="7">FAD/FMN-containing dehydrogenase</fullName>
    </submittedName>
</protein>
<proteinExistence type="inferred from homology"/>
<dbReference type="InterPro" id="IPR016169">
    <property type="entry name" value="FAD-bd_PCMH_sub2"/>
</dbReference>
<dbReference type="Gene3D" id="3.30.70.2190">
    <property type="match status" value="1"/>
</dbReference>
<dbReference type="InterPro" id="IPR036318">
    <property type="entry name" value="FAD-bd_PCMH-like_sf"/>
</dbReference>
<dbReference type="PANTHER" id="PTHR43716">
    <property type="entry name" value="D-2-HYDROXYGLUTARATE DEHYDROGENASE, MITOCHONDRIAL"/>
    <property type="match status" value="1"/>
</dbReference>
<evidence type="ECO:0000256" key="3">
    <source>
        <dbReference type="ARBA" id="ARBA00022630"/>
    </source>
</evidence>
<dbReference type="InterPro" id="IPR016167">
    <property type="entry name" value="FAD-bd_PCMH_sub1"/>
</dbReference>
<gene>
    <name evidence="7" type="ORF">ABID37_001666</name>
</gene>
<dbReference type="Gene3D" id="3.30.70.2740">
    <property type="match status" value="1"/>
</dbReference>
<dbReference type="InterPro" id="IPR004113">
    <property type="entry name" value="FAD-bd_oxidored_4_C"/>
</dbReference>
<keyword evidence="4" id="KW-0274">FAD</keyword>
<dbReference type="EMBL" id="JBEPML010000004">
    <property type="protein sequence ID" value="MET3791458.1"/>
    <property type="molecule type" value="Genomic_DNA"/>
</dbReference>
<dbReference type="Proteomes" id="UP001549076">
    <property type="component" value="Unassembled WGS sequence"/>
</dbReference>
<dbReference type="Gene3D" id="3.30.43.10">
    <property type="entry name" value="Uridine Diphospho-n-acetylenolpyruvylglucosamine Reductase, domain 2"/>
    <property type="match status" value="1"/>
</dbReference>
<evidence type="ECO:0000313" key="7">
    <source>
        <dbReference type="EMBL" id="MET3791458.1"/>
    </source>
</evidence>
<dbReference type="InterPro" id="IPR016164">
    <property type="entry name" value="FAD-linked_Oxase-like_C"/>
</dbReference>
<dbReference type="Pfam" id="PF01565">
    <property type="entry name" value="FAD_binding_4"/>
    <property type="match status" value="1"/>
</dbReference>
<dbReference type="InterPro" id="IPR016171">
    <property type="entry name" value="Vanillyl_alc_oxidase_C-sub2"/>
</dbReference>
<dbReference type="PANTHER" id="PTHR43716:SF1">
    <property type="entry name" value="D-2-HYDROXYGLUTARATE DEHYDROGENASE, MITOCHONDRIAL"/>
    <property type="match status" value="1"/>
</dbReference>
<comment type="cofactor">
    <cofactor evidence="1">
        <name>FAD</name>
        <dbReference type="ChEBI" id="CHEBI:57692"/>
    </cofactor>
</comment>
<accession>A0ABV2MXD3</accession>
<organism evidence="7 8">
    <name type="scientific">Aquamicrobium terrae</name>
    <dbReference type="NCBI Taxonomy" id="1324945"/>
    <lineage>
        <taxon>Bacteria</taxon>
        <taxon>Pseudomonadati</taxon>
        <taxon>Pseudomonadota</taxon>
        <taxon>Alphaproteobacteria</taxon>
        <taxon>Hyphomicrobiales</taxon>
        <taxon>Phyllobacteriaceae</taxon>
        <taxon>Aquamicrobium</taxon>
    </lineage>
</organism>
<dbReference type="RefSeq" id="WP_354193780.1">
    <property type="nucleotide sequence ID" value="NZ_JBEPML010000004.1"/>
</dbReference>
<dbReference type="Gene3D" id="1.10.45.10">
    <property type="entry name" value="Vanillyl-alcohol Oxidase, Chain A, domain 4"/>
    <property type="match status" value="1"/>
</dbReference>
<evidence type="ECO:0000256" key="4">
    <source>
        <dbReference type="ARBA" id="ARBA00022827"/>
    </source>
</evidence>
<dbReference type="InterPro" id="IPR016166">
    <property type="entry name" value="FAD-bd_PCMH"/>
</dbReference>
<dbReference type="Gene3D" id="3.30.465.10">
    <property type="match status" value="1"/>
</dbReference>
<reference evidence="7 8" key="1">
    <citation type="submission" date="2024-06" db="EMBL/GenBank/DDBJ databases">
        <title>Genomic Encyclopedia of Type Strains, Phase IV (KMG-IV): sequencing the most valuable type-strain genomes for metagenomic binning, comparative biology and taxonomic classification.</title>
        <authorList>
            <person name="Goeker M."/>
        </authorList>
    </citation>
    <scope>NUCLEOTIDE SEQUENCE [LARGE SCALE GENOMIC DNA]</scope>
    <source>
        <strain evidence="7 8">DSM 27865</strain>
    </source>
</reference>